<dbReference type="EMBL" id="OR224981">
    <property type="protein sequence ID" value="WNM95047.1"/>
    <property type="molecule type" value="Genomic_RNA"/>
</dbReference>
<keyword evidence="2 5" id="KW-0808">Transferase</keyword>
<dbReference type="InterPro" id="IPR043502">
    <property type="entry name" value="DNA/RNA_pol_sf"/>
</dbReference>
<dbReference type="InterPro" id="IPR002166">
    <property type="entry name" value="RNA_pol_HCV"/>
</dbReference>
<dbReference type="Pfam" id="PF00998">
    <property type="entry name" value="RdRP_3"/>
    <property type="match status" value="1"/>
</dbReference>
<evidence type="ECO:0000256" key="2">
    <source>
        <dbReference type="ARBA" id="ARBA00022679"/>
    </source>
</evidence>
<dbReference type="GO" id="GO:0003968">
    <property type="term" value="F:RNA-directed RNA polymerase activity"/>
    <property type="evidence" value="ECO:0007669"/>
    <property type="project" value="UniProtKB-KW"/>
</dbReference>
<dbReference type="GO" id="GO:0039694">
    <property type="term" value="P:viral RNA genome replication"/>
    <property type="evidence" value="ECO:0007669"/>
    <property type="project" value="InterPro"/>
</dbReference>
<comment type="catalytic activity">
    <reaction evidence="5">
        <text>RNA(n) + a ribonucleoside 5'-triphosphate = RNA(n+1) + diphosphate</text>
        <dbReference type="Rhea" id="RHEA:21248"/>
        <dbReference type="Rhea" id="RHEA-COMP:14527"/>
        <dbReference type="Rhea" id="RHEA-COMP:17342"/>
        <dbReference type="ChEBI" id="CHEBI:33019"/>
        <dbReference type="ChEBI" id="CHEBI:61557"/>
        <dbReference type="ChEBI" id="CHEBI:140395"/>
        <dbReference type="EC" id="2.7.7.48"/>
    </reaction>
</comment>
<keyword evidence="1 5" id="KW-0696">RNA-directed RNA polymerase</keyword>
<organism evidence="7">
    <name type="scientific">Diaporthe helianthi umbravirus 1</name>
    <dbReference type="NCBI Taxonomy" id="3077439"/>
    <lineage>
        <taxon>Viruses</taxon>
        <taxon>Riboviria</taxon>
        <taxon>Orthornavirae</taxon>
        <taxon>Kitrinoviricota</taxon>
        <taxon>Tolucaviricetes</taxon>
        <taxon>Tolivirales</taxon>
        <taxon>Tombusviridae</taxon>
        <taxon>Calvusvirinae</taxon>
        <taxon>Umbravirus</taxon>
    </lineage>
</organism>
<feature type="domain" description="RdRp catalytic" evidence="6">
    <location>
        <begin position="186"/>
        <end position="304"/>
    </location>
</feature>
<dbReference type="PROSITE" id="PS50507">
    <property type="entry name" value="RDRP_SSRNA_POS"/>
    <property type="match status" value="1"/>
</dbReference>
<reference evidence="7" key="1">
    <citation type="submission" date="2023-06" db="EMBL/GenBank/DDBJ databases">
        <title>Mycovirome of Diapothe helianthi and D. gulyae, causal agents of Phomopsis stem canker of sunflower, sheds light on interspecieces transmission.</title>
        <authorList>
            <person name="Wu C.-F."/>
            <person name="Zellner W."/>
            <person name="Kontz B."/>
            <person name="Kashyap R."/>
            <person name="Mathew F."/>
            <person name="Marzano S.-Y.L."/>
        </authorList>
    </citation>
    <scope>NUCLEOTIDE SEQUENCE</scope>
    <source>
        <strain evidence="7">DhAF7</strain>
    </source>
</reference>
<dbReference type="SUPFAM" id="SSF56672">
    <property type="entry name" value="DNA/RNA polymerases"/>
    <property type="match status" value="1"/>
</dbReference>
<proteinExistence type="predicted"/>
<keyword evidence="4 5" id="KW-0693">Viral RNA replication</keyword>
<dbReference type="GO" id="GO:0000166">
    <property type="term" value="F:nucleotide binding"/>
    <property type="evidence" value="ECO:0007669"/>
    <property type="project" value="UniProtKB-KW"/>
</dbReference>
<dbReference type="GO" id="GO:0003723">
    <property type="term" value="F:RNA binding"/>
    <property type="evidence" value="ECO:0007669"/>
    <property type="project" value="InterPro"/>
</dbReference>
<evidence type="ECO:0000256" key="3">
    <source>
        <dbReference type="ARBA" id="ARBA00022695"/>
    </source>
</evidence>
<sequence>MYRAYVPAEEGVWAPACYANCRENELAALKLRTMGPTPDDPLEWPASVGRAFAGLRRLARVVCVDKWDVWQTAQSYSGRLRRRYLEAARSLETDGWISKDDYRLSAFLKGEKHNPRLKRGKPRMICPRSPRYNLVLASYLKPLEHALWKRWRFGLGVLPTRVSAKGLNSEARARLIERKMESVGDCVVFEVDGKAFEAHVTGYQLDLEAAVYKAAYPGDRELAGLLSVQRKLVGKTAGGIRFSRVGARASGDFNTGMGNTLLMGGFVTAALSDFAASRPDLRCTILVDGDNALLFVSANYASSLHQLFPELVRSVSAHEMAVEKPTTVIERVIFGQSQPVRTAGGLRMVRNVWKTLSGAFCGHRHYHDRAFAPRLMHEIALAELALSKGVPVLQPYFKACVDALAGYKRVRDPSAFLEGHLLGVTTDGKVGEITLDARLSFEQAFGISVEDQLGLEARLVSGVRHDMGRVVRDAQWLRVVVECYDGRDADETDDHWDQLYLPAPEMGSFGAATDAGT</sequence>
<dbReference type="InterPro" id="IPR007094">
    <property type="entry name" value="RNA-dir_pol_PSvirus"/>
</dbReference>
<dbReference type="CDD" id="cd23179">
    <property type="entry name" value="ps_ssRNAv_Tolivirales_RdRp"/>
    <property type="match status" value="1"/>
</dbReference>
<evidence type="ECO:0000256" key="5">
    <source>
        <dbReference type="RuleBase" id="RU363062"/>
    </source>
</evidence>
<evidence type="ECO:0000259" key="6">
    <source>
        <dbReference type="PROSITE" id="PS50507"/>
    </source>
</evidence>
<keyword evidence="3 5" id="KW-0548">Nucleotidyltransferase</keyword>
<accession>A0AA96H9U8</accession>
<evidence type="ECO:0000256" key="4">
    <source>
        <dbReference type="ARBA" id="ARBA00022953"/>
    </source>
</evidence>
<keyword evidence="5" id="KW-0547">Nucleotide-binding</keyword>
<name>A0AA96H9U8_9TOMB</name>
<dbReference type="EC" id="2.7.7.48" evidence="5"/>
<evidence type="ECO:0000313" key="7">
    <source>
        <dbReference type="EMBL" id="WNM95047.1"/>
    </source>
</evidence>
<evidence type="ECO:0000256" key="1">
    <source>
        <dbReference type="ARBA" id="ARBA00022484"/>
    </source>
</evidence>
<protein>
    <recommendedName>
        <fullName evidence="5">RNA-directed RNA polymerase</fullName>
        <ecNumber evidence="5">2.7.7.48</ecNumber>
    </recommendedName>
</protein>